<name>A0A8J6HC48_TENMO</name>
<sequence length="174" mass="19276">MVSNLRGMFVSGVAPIGPPKVSGLFLLVAKATGVSPPIRELQEAAADALRPRYAFFLFPAFPLLRNPLRCIAPARGIVLVSLTASSDSDVMPPGELQSNFANDARSQKPWKYIYFLAVHTGFGRGRRRHRRRLPTTPATPKFTRTGRFHLDGILMYCVMGLLQPLFPVHDAEYP</sequence>
<gene>
    <name evidence="1" type="ORF">GEV33_010822</name>
</gene>
<comment type="caution">
    <text evidence="1">The sequence shown here is derived from an EMBL/GenBank/DDBJ whole genome shotgun (WGS) entry which is preliminary data.</text>
</comment>
<evidence type="ECO:0000313" key="2">
    <source>
        <dbReference type="Proteomes" id="UP000719412"/>
    </source>
</evidence>
<keyword evidence="2" id="KW-1185">Reference proteome</keyword>
<reference evidence="1" key="1">
    <citation type="journal article" date="2020" name="J Insects Food Feed">
        <title>The yellow mealworm (Tenebrio molitor) genome: a resource for the emerging insects as food and feed industry.</title>
        <authorList>
            <person name="Eriksson T."/>
            <person name="Andere A."/>
            <person name="Kelstrup H."/>
            <person name="Emery V."/>
            <person name="Picard C."/>
        </authorList>
    </citation>
    <scope>NUCLEOTIDE SEQUENCE</scope>
    <source>
        <strain evidence="1">Stoneville</strain>
        <tissue evidence="1">Whole head</tissue>
    </source>
</reference>
<dbReference type="EMBL" id="JABDTM020026413">
    <property type="protein sequence ID" value="KAH0811969.1"/>
    <property type="molecule type" value="Genomic_DNA"/>
</dbReference>
<evidence type="ECO:0000313" key="1">
    <source>
        <dbReference type="EMBL" id="KAH0811969.1"/>
    </source>
</evidence>
<reference evidence="1" key="2">
    <citation type="submission" date="2021-08" db="EMBL/GenBank/DDBJ databases">
        <authorList>
            <person name="Eriksson T."/>
        </authorList>
    </citation>
    <scope>NUCLEOTIDE SEQUENCE</scope>
    <source>
        <strain evidence="1">Stoneville</strain>
        <tissue evidence="1">Whole head</tissue>
    </source>
</reference>
<dbReference type="AlphaFoldDB" id="A0A8J6HC48"/>
<dbReference type="Proteomes" id="UP000719412">
    <property type="component" value="Unassembled WGS sequence"/>
</dbReference>
<proteinExistence type="predicted"/>
<organism evidence="1 2">
    <name type="scientific">Tenebrio molitor</name>
    <name type="common">Yellow mealworm beetle</name>
    <dbReference type="NCBI Taxonomy" id="7067"/>
    <lineage>
        <taxon>Eukaryota</taxon>
        <taxon>Metazoa</taxon>
        <taxon>Ecdysozoa</taxon>
        <taxon>Arthropoda</taxon>
        <taxon>Hexapoda</taxon>
        <taxon>Insecta</taxon>
        <taxon>Pterygota</taxon>
        <taxon>Neoptera</taxon>
        <taxon>Endopterygota</taxon>
        <taxon>Coleoptera</taxon>
        <taxon>Polyphaga</taxon>
        <taxon>Cucujiformia</taxon>
        <taxon>Tenebrionidae</taxon>
        <taxon>Tenebrio</taxon>
    </lineage>
</organism>
<accession>A0A8J6HC48</accession>
<protein>
    <submittedName>
        <fullName evidence="1">Uncharacterized protein</fullName>
    </submittedName>
</protein>